<evidence type="ECO:0000313" key="4">
    <source>
        <dbReference type="EMBL" id="CAI8007691.1"/>
    </source>
</evidence>
<dbReference type="SUPFAM" id="SSF49265">
    <property type="entry name" value="Fibronectin type III"/>
    <property type="match status" value="1"/>
</dbReference>
<comment type="caution">
    <text evidence="4">The sequence shown here is derived from an EMBL/GenBank/DDBJ whole genome shotgun (WGS) entry which is preliminary data.</text>
</comment>
<keyword evidence="2" id="KW-0812">Transmembrane</keyword>
<evidence type="ECO:0000256" key="1">
    <source>
        <dbReference type="SAM" id="MobiDB-lite"/>
    </source>
</evidence>
<dbReference type="AlphaFoldDB" id="A0AA35W883"/>
<sequence>MILNAQNSHEILNCSGSISPPMQVVNRLAKMHVLRRALCGLMLLFSINAGFLCTVILQCKQDYCIVDRYQPYIIPDGYNSSLNGDPVEFMCEAPNDTYNFLWDINGKTIQEIGLELLAERGIVSDYMLVREDNRSFTVIGIDPRVENNNTRIFCVAQFSDTAPLTSAAVTFRIQGLLDPPTALEIVHHNATHQVLRWTPPFTLDLTAYEDDITGYSVTLEMESPPPRDPYDLSVSRDLLDSTTNFTWSLSGTSTEFFFPRYAFPVWLSVRAENPVGLGAPSPLLHYSPPTSTGDCTRLKDLVSDRSIESKVKFNNSTLTPTVEILLYRVQSKNDVCIDSVMVTLSAGNDTGSTSRSGSGGEKTGGTSQEVLMPVVRETEIIVVLEPHLLDPHTHYTATLSLQQQHFSTAHFSTHHVQKVTVKEEEGNGLVVECVFAEGSPHNTTCTVVVEGEGGRWVETFRGPLAFPHLSTGTYTVTVYDGEMEDQEPAVVTVAEVSGVSPSTTSTPTFTSDGTTLNPAVADHSKSGRASTDVVALSVGMAALFVALTSILGVTVLCLFRRMKSKVIATSASNVIYDEVLPVIVLETNAAYATTSAITTAPNAAYATTATGRVNNDEEYETIS</sequence>
<organism evidence="4 5">
    <name type="scientific">Geodia barretti</name>
    <name type="common">Barrett's horny sponge</name>
    <dbReference type="NCBI Taxonomy" id="519541"/>
    <lineage>
        <taxon>Eukaryota</taxon>
        <taxon>Metazoa</taxon>
        <taxon>Porifera</taxon>
        <taxon>Demospongiae</taxon>
        <taxon>Heteroscleromorpha</taxon>
        <taxon>Tetractinellida</taxon>
        <taxon>Astrophorina</taxon>
        <taxon>Geodiidae</taxon>
        <taxon>Geodia</taxon>
    </lineage>
</organism>
<dbReference type="InterPro" id="IPR007110">
    <property type="entry name" value="Ig-like_dom"/>
</dbReference>
<reference evidence="4" key="1">
    <citation type="submission" date="2023-03" db="EMBL/GenBank/DDBJ databases">
        <authorList>
            <person name="Steffen K."/>
            <person name="Cardenas P."/>
        </authorList>
    </citation>
    <scope>NUCLEOTIDE SEQUENCE</scope>
</reference>
<gene>
    <name evidence="4" type="ORF">GBAR_LOCUS5340</name>
</gene>
<proteinExistence type="predicted"/>
<evidence type="ECO:0000256" key="2">
    <source>
        <dbReference type="SAM" id="Phobius"/>
    </source>
</evidence>
<dbReference type="InterPro" id="IPR036116">
    <property type="entry name" value="FN3_sf"/>
</dbReference>
<protein>
    <recommendedName>
        <fullName evidence="3">Ig-like domain-containing protein</fullName>
    </recommendedName>
</protein>
<name>A0AA35W883_GEOBA</name>
<evidence type="ECO:0000259" key="3">
    <source>
        <dbReference type="PROSITE" id="PS50835"/>
    </source>
</evidence>
<dbReference type="PROSITE" id="PS50835">
    <property type="entry name" value="IG_LIKE"/>
    <property type="match status" value="1"/>
</dbReference>
<feature type="region of interest" description="Disordered" evidence="1">
    <location>
        <begin position="347"/>
        <end position="368"/>
    </location>
</feature>
<accession>A0AA35W883</accession>
<feature type="transmembrane region" description="Helical" evidence="2">
    <location>
        <begin position="533"/>
        <end position="559"/>
    </location>
</feature>
<dbReference type="Gene3D" id="2.60.40.10">
    <property type="entry name" value="Immunoglobulins"/>
    <property type="match status" value="1"/>
</dbReference>
<dbReference type="EMBL" id="CASHTH010000797">
    <property type="protein sequence ID" value="CAI8007691.1"/>
    <property type="molecule type" value="Genomic_DNA"/>
</dbReference>
<keyword evidence="2" id="KW-0472">Membrane</keyword>
<dbReference type="Proteomes" id="UP001174909">
    <property type="component" value="Unassembled WGS sequence"/>
</dbReference>
<dbReference type="InterPro" id="IPR013783">
    <property type="entry name" value="Ig-like_fold"/>
</dbReference>
<evidence type="ECO:0000313" key="5">
    <source>
        <dbReference type="Proteomes" id="UP001174909"/>
    </source>
</evidence>
<keyword evidence="5" id="KW-1185">Reference proteome</keyword>
<keyword evidence="2" id="KW-1133">Transmembrane helix</keyword>
<feature type="domain" description="Ig-like" evidence="3">
    <location>
        <begin position="71"/>
        <end position="170"/>
    </location>
</feature>
<feature type="transmembrane region" description="Helical" evidence="2">
    <location>
        <begin position="37"/>
        <end position="57"/>
    </location>
</feature>